<comment type="function">
    <text evidence="5">Effector that suppresses plant defense responses during pathogen infection.</text>
</comment>
<feature type="region of interest" description="Disordered" evidence="6">
    <location>
        <begin position="41"/>
        <end position="64"/>
    </location>
</feature>
<evidence type="ECO:0000256" key="1">
    <source>
        <dbReference type="ARBA" id="ARBA00004613"/>
    </source>
</evidence>
<dbReference type="VEuPathDB" id="FungiDB:KRP22_11555"/>
<evidence type="ECO:0000256" key="4">
    <source>
        <dbReference type="ARBA" id="ARBA00022729"/>
    </source>
</evidence>
<sequence length="128" mass="14106">MRLSLFLLLVVLAFVACCSTVVVAEEAVQASNLVPESNQNLAGESHRNLKGSKTTTTADAESEERVGATTPNFGMLQGFLKLPKLQGLAKLPLIKQLTQISQKFGKYSSNVFQWLMKKFRIYNTNANI</sequence>
<dbReference type="Pfam" id="PF16810">
    <property type="entry name" value="RXLR"/>
    <property type="match status" value="1"/>
</dbReference>
<accession>A0A8A6RHX5</accession>
<feature type="signal peptide" evidence="5">
    <location>
        <begin position="1"/>
        <end position="24"/>
    </location>
</feature>
<keyword evidence="4 5" id="KW-0732">Signal</keyword>
<evidence type="ECO:0000256" key="2">
    <source>
        <dbReference type="ARBA" id="ARBA00010400"/>
    </source>
</evidence>
<evidence type="ECO:0000256" key="3">
    <source>
        <dbReference type="ARBA" id="ARBA00022525"/>
    </source>
</evidence>
<dbReference type="PROSITE" id="PS51257">
    <property type="entry name" value="PROKAR_LIPOPROTEIN"/>
    <property type="match status" value="1"/>
</dbReference>
<evidence type="ECO:0000256" key="6">
    <source>
        <dbReference type="SAM" id="MobiDB-lite"/>
    </source>
</evidence>
<organism evidence="7">
    <name type="scientific">Phytophthora ramorum</name>
    <name type="common">Sudden oak death agent</name>
    <dbReference type="NCBI Taxonomy" id="164328"/>
    <lineage>
        <taxon>Eukaryota</taxon>
        <taxon>Sar</taxon>
        <taxon>Stramenopiles</taxon>
        <taxon>Oomycota</taxon>
        <taxon>Peronosporomycetes</taxon>
        <taxon>Peronosporales</taxon>
        <taxon>Peronosporaceae</taxon>
        <taxon>Phytophthora</taxon>
    </lineage>
</organism>
<dbReference type="VEuPathDB" id="FungiDB:KRP23_11214"/>
<feature type="chain" id="PRO_5032676106" description="RxLR effector protein" evidence="5">
    <location>
        <begin position="25"/>
        <end position="128"/>
    </location>
</feature>
<comment type="subcellular location">
    <subcellularLocation>
        <location evidence="1 5">Secreted</location>
    </subcellularLocation>
</comment>
<dbReference type="AlphaFoldDB" id="A0A8A6RHX5"/>
<reference evidence="7" key="1">
    <citation type="journal article" name="J Fungi (Basel)">
        <title>The Destructive Tree Pathogen Phytophthora ramorum Originates from the Laurosilva Forests of East Asia.</title>
        <authorList>
            <person name="Jung T."/>
            <person name="Horta Jung M."/>
            <person name="Webber J.F."/>
            <person name="Kageyama K."/>
            <person name="Hieno A."/>
            <person name="Masuya H."/>
            <person name="Uematsu S."/>
            <person name="Perez-Sierra A."/>
            <person name="Harris A.R."/>
            <person name="Forster J."/>
            <person name="Rees H."/>
            <person name="Scanu B."/>
            <person name="Patra S."/>
            <person name="Kudlacek T."/>
            <person name="Janousek J."/>
            <person name="Corcobado T."/>
            <person name="Milenkovic I."/>
            <person name="Nagy Z."/>
            <person name="Csorba I."/>
            <person name="Bakonyi J."/>
            <person name="Brasier C.M."/>
        </authorList>
    </citation>
    <scope>NUCLEOTIDE SEQUENCE</scope>
    <source>
        <strain evidence="7">VN88</strain>
    </source>
</reference>
<name>A0A8A6RHX5_PHYRM</name>
<proteinExistence type="inferred from homology"/>
<evidence type="ECO:0000313" key="7">
    <source>
        <dbReference type="EMBL" id="QTJ63903.1"/>
    </source>
</evidence>
<protein>
    <recommendedName>
        <fullName evidence="5">RxLR effector protein</fullName>
    </recommendedName>
</protein>
<dbReference type="EMBL" id="MW323753">
    <property type="protein sequence ID" value="QTJ63903.1"/>
    <property type="molecule type" value="Genomic_DNA"/>
</dbReference>
<keyword evidence="3 5" id="KW-0964">Secreted</keyword>
<comment type="similarity">
    <text evidence="2 5">Belongs to the RxLR effector family.</text>
</comment>
<evidence type="ECO:0000256" key="5">
    <source>
        <dbReference type="RuleBase" id="RU367124"/>
    </source>
</evidence>
<dbReference type="InterPro" id="IPR031825">
    <property type="entry name" value="RXLR"/>
</dbReference>
<comment type="domain">
    <text evidence="5">The RxLR-dEER motif acts to carry the protein into the host cell cytoplasm through binding to cell surface phosphatidylinositol-3-phosphate.</text>
</comment>